<evidence type="ECO:0000313" key="3">
    <source>
        <dbReference type="Proteomes" id="UP000324222"/>
    </source>
</evidence>
<dbReference type="Proteomes" id="UP000324222">
    <property type="component" value="Unassembled WGS sequence"/>
</dbReference>
<reference evidence="2 3" key="1">
    <citation type="submission" date="2019-05" db="EMBL/GenBank/DDBJ databases">
        <title>Another draft genome of Portunus trituberculatus and its Hox gene families provides insights of decapod evolution.</title>
        <authorList>
            <person name="Jeong J.-H."/>
            <person name="Song I."/>
            <person name="Kim S."/>
            <person name="Choi T."/>
            <person name="Kim D."/>
            <person name="Ryu S."/>
            <person name="Kim W."/>
        </authorList>
    </citation>
    <scope>NUCLEOTIDE SEQUENCE [LARGE SCALE GENOMIC DNA]</scope>
    <source>
        <tissue evidence="2">Muscle</tissue>
    </source>
</reference>
<gene>
    <name evidence="2" type="ORF">E2C01_061997</name>
</gene>
<name>A0A5B7H5B7_PORTR</name>
<feature type="region of interest" description="Disordered" evidence="1">
    <location>
        <begin position="1"/>
        <end position="24"/>
    </location>
</feature>
<keyword evidence="3" id="KW-1185">Reference proteome</keyword>
<proteinExistence type="predicted"/>
<evidence type="ECO:0000256" key="1">
    <source>
        <dbReference type="SAM" id="MobiDB-lite"/>
    </source>
</evidence>
<dbReference type="EMBL" id="VSRR010026803">
    <property type="protein sequence ID" value="MPC67811.1"/>
    <property type="molecule type" value="Genomic_DNA"/>
</dbReference>
<evidence type="ECO:0000313" key="2">
    <source>
        <dbReference type="EMBL" id="MPC67811.1"/>
    </source>
</evidence>
<organism evidence="2 3">
    <name type="scientific">Portunus trituberculatus</name>
    <name type="common">Swimming crab</name>
    <name type="synonym">Neptunus trituberculatus</name>
    <dbReference type="NCBI Taxonomy" id="210409"/>
    <lineage>
        <taxon>Eukaryota</taxon>
        <taxon>Metazoa</taxon>
        <taxon>Ecdysozoa</taxon>
        <taxon>Arthropoda</taxon>
        <taxon>Crustacea</taxon>
        <taxon>Multicrustacea</taxon>
        <taxon>Malacostraca</taxon>
        <taxon>Eumalacostraca</taxon>
        <taxon>Eucarida</taxon>
        <taxon>Decapoda</taxon>
        <taxon>Pleocyemata</taxon>
        <taxon>Brachyura</taxon>
        <taxon>Eubrachyura</taxon>
        <taxon>Portunoidea</taxon>
        <taxon>Portunidae</taxon>
        <taxon>Portuninae</taxon>
        <taxon>Portunus</taxon>
    </lineage>
</organism>
<comment type="caution">
    <text evidence="2">The sequence shown here is derived from an EMBL/GenBank/DDBJ whole genome shotgun (WGS) entry which is preliminary data.</text>
</comment>
<protein>
    <submittedName>
        <fullName evidence="2">Uncharacterized protein</fullName>
    </submittedName>
</protein>
<sequence>MEADSRTSPKNVLNSFSPSWNPSLPSDLTIPFPSSSPLISPPRPFRNTPFTSYNCIQSPPYIVYSFALISFISRGNECDIQQLSSSKPVTPPDTLDWRVSLC</sequence>
<accession>A0A5B7H5B7</accession>
<feature type="compositionally biased region" description="Polar residues" evidence="1">
    <location>
        <begin position="8"/>
        <end position="24"/>
    </location>
</feature>
<dbReference type="AlphaFoldDB" id="A0A5B7H5B7"/>